<keyword evidence="3" id="KW-1185">Reference proteome</keyword>
<reference evidence="2 3" key="1">
    <citation type="submission" date="2013-12" db="EMBL/GenBank/DDBJ databases">
        <title>NBRP : Genome information of microbial organism related human and environment.</title>
        <authorList>
            <person name="Hattori M."/>
            <person name="Oshima K."/>
            <person name="Inaba H."/>
            <person name="Suda W."/>
            <person name="Sakamoto M."/>
            <person name="Iino T."/>
            <person name="Kitahara M."/>
            <person name="Oshida Y."/>
            <person name="Iida T."/>
            <person name="Kudo T."/>
            <person name="Itoh T."/>
            <person name="Ahmed I."/>
            <person name="Ohkuma M."/>
        </authorList>
    </citation>
    <scope>NUCLEOTIDE SEQUENCE [LARGE SCALE GENOMIC DNA]</scope>
    <source>
        <strain evidence="2 3">JCM 21738</strain>
    </source>
</reference>
<gene>
    <name evidence="2" type="ORF">JCM21738_487</name>
</gene>
<feature type="compositionally biased region" description="Basic residues" evidence="1">
    <location>
        <begin position="12"/>
        <end position="30"/>
    </location>
</feature>
<protein>
    <submittedName>
        <fullName evidence="2">Uncharacterized protein</fullName>
    </submittedName>
</protein>
<proteinExistence type="predicted"/>
<evidence type="ECO:0000256" key="1">
    <source>
        <dbReference type="SAM" id="MobiDB-lite"/>
    </source>
</evidence>
<dbReference type="Proteomes" id="UP000018949">
    <property type="component" value="Unassembled WGS sequence"/>
</dbReference>
<dbReference type="AlphaFoldDB" id="W4RJR4"/>
<organism evidence="2 3">
    <name type="scientific">Mesobacillus boroniphilus JCM 21738</name>
    <dbReference type="NCBI Taxonomy" id="1294265"/>
    <lineage>
        <taxon>Bacteria</taxon>
        <taxon>Bacillati</taxon>
        <taxon>Bacillota</taxon>
        <taxon>Bacilli</taxon>
        <taxon>Bacillales</taxon>
        <taxon>Bacillaceae</taxon>
        <taxon>Mesobacillus</taxon>
    </lineage>
</organism>
<name>W4RJR4_9BACI</name>
<sequence length="84" mass="9466">MKKEQQPQKNQQVKKGHQVSKGQYKKKGQHSQKGQQTNKDQQGTKVELKQTFPLTIKRLGINGEASAISSARSCSCRARCLVRK</sequence>
<feature type="region of interest" description="Disordered" evidence="1">
    <location>
        <begin position="1"/>
        <end position="47"/>
    </location>
</feature>
<evidence type="ECO:0000313" key="3">
    <source>
        <dbReference type="Proteomes" id="UP000018949"/>
    </source>
</evidence>
<evidence type="ECO:0000313" key="2">
    <source>
        <dbReference type="EMBL" id="GAE43824.1"/>
    </source>
</evidence>
<comment type="caution">
    <text evidence="2">The sequence shown here is derived from an EMBL/GenBank/DDBJ whole genome shotgun (WGS) entry which is preliminary data.</text>
</comment>
<accession>W4RJR4</accession>
<dbReference type="EMBL" id="BAUW01000003">
    <property type="protein sequence ID" value="GAE43824.1"/>
    <property type="molecule type" value="Genomic_DNA"/>
</dbReference>